<sequence length="439" mass="50894">MYLYKLISNVESDNWDSDIKIGLNIMDKQFEEESASNYKKFFSIDSYICPFEKLFVVPVRDIFYFIKLNTIKICPVGIPLDEKLRVSMDTHENNIIRWKTNRYILSEPEKISLSIIKKLISQGANWRYHYDRIMDWAFYNKQFDVVKYMMCLGKFYHMDMLHTLEKICQTGNIELIKFFEFVSGSNDRIRKYGIIMSLVHRQYNILEHFINIDQPQKYISEPYVSQWIDGYQDCLHLAIKKACEIERIDIINYILSDSDDIIFESELVNIFKYGVCLGSIDIMFYAVAMGVNVKNLVNKSLSIACKNNHLIIVKILIGMGANIDANNYNALTASCRYGHVDIAKYLIDCGANVNDTQNHAIIAACSRNNLPLVKLLVNNGADVCALDNYPVRIAARNGYTELFKYLVQHGADFTVNDNYCIKQANNNHHYDIVCFIIEQ</sequence>
<evidence type="ECO:0000313" key="4">
    <source>
        <dbReference type="Proteomes" id="UP000241365"/>
    </source>
</evidence>
<keyword evidence="2" id="KW-0040">ANK repeat</keyword>
<dbReference type="SUPFAM" id="SSF48403">
    <property type="entry name" value="Ankyrin repeat"/>
    <property type="match status" value="1"/>
</dbReference>
<reference evidence="3 4" key="1">
    <citation type="journal article" date="2016" name="Genome Announc.">
        <title>Complete Genome Sequence of a New Megavirus Family Member Isolated from an Inland Water Lake for the First Time in India.</title>
        <authorList>
            <person name="Chatterjee A."/>
            <person name="Ali F."/>
            <person name="Bange D."/>
            <person name="Kondabagil K."/>
        </authorList>
    </citation>
    <scope>NUCLEOTIDE SEQUENCE [LARGE SCALE GENOMIC DNA]</scope>
    <source>
        <strain evidence="3">1</strain>
    </source>
</reference>
<evidence type="ECO:0000256" key="2">
    <source>
        <dbReference type="ARBA" id="ARBA00023043"/>
    </source>
</evidence>
<dbReference type="KEGG" id="vg:80512694"/>
<dbReference type="InterPro" id="IPR002110">
    <property type="entry name" value="Ankyrin_rpt"/>
</dbReference>
<dbReference type="PROSITE" id="PS50297">
    <property type="entry name" value="ANK_REP_REGION"/>
    <property type="match status" value="2"/>
</dbReference>
<keyword evidence="4" id="KW-1185">Reference proteome</keyword>
<name>A0A167R5I1_9VIRU</name>
<proteinExistence type="predicted"/>
<evidence type="ECO:0000256" key="1">
    <source>
        <dbReference type="ARBA" id="ARBA00022737"/>
    </source>
</evidence>
<keyword evidence="1" id="KW-0677">Repeat</keyword>
<dbReference type="Gene3D" id="1.25.40.20">
    <property type="entry name" value="Ankyrin repeat-containing domain"/>
    <property type="match status" value="1"/>
</dbReference>
<organism evidence="3 4">
    <name type="scientific">Powai lake megavirus</name>
    <dbReference type="NCBI Taxonomy" id="1842663"/>
    <lineage>
        <taxon>Viruses</taxon>
        <taxon>Varidnaviria</taxon>
        <taxon>Bamfordvirae</taxon>
        <taxon>Nucleocytoviricota</taxon>
        <taxon>Megaviricetes</taxon>
        <taxon>Imitervirales</taxon>
        <taxon>Mimiviridae</taxon>
        <taxon>Megamimivirinae</taxon>
        <taxon>Megavirus</taxon>
        <taxon>Megavirus powaiense</taxon>
    </lineage>
</organism>
<dbReference type="Pfam" id="PF12796">
    <property type="entry name" value="Ank_2"/>
    <property type="match status" value="2"/>
</dbReference>
<dbReference type="EMBL" id="KU877344">
    <property type="protein sequence ID" value="ANB50332.1"/>
    <property type="molecule type" value="Genomic_DNA"/>
</dbReference>
<dbReference type="PANTHER" id="PTHR44207:SF1">
    <property type="entry name" value="SURFACE ANTIGEN BSPA-LIKE"/>
    <property type="match status" value="1"/>
</dbReference>
<accession>A0A167R5I1</accession>
<dbReference type="PANTHER" id="PTHR44207">
    <property type="entry name" value="SURFACE ANTIGEN BSPA-LIKE-RELATED"/>
    <property type="match status" value="1"/>
</dbReference>
<dbReference type="SMART" id="SM00248">
    <property type="entry name" value="ANK"/>
    <property type="match status" value="6"/>
</dbReference>
<dbReference type="GeneID" id="80512694"/>
<evidence type="ECO:0000313" key="3">
    <source>
        <dbReference type="EMBL" id="ANB50332.1"/>
    </source>
</evidence>
<dbReference type="RefSeq" id="YP_010776083.1">
    <property type="nucleotide sequence ID" value="NC_075034.1"/>
</dbReference>
<protein>
    <submittedName>
        <fullName evidence="3">Putative ankyrin repeat protein</fullName>
    </submittedName>
</protein>
<dbReference type="PROSITE" id="PS50088">
    <property type="entry name" value="ANK_REPEAT"/>
    <property type="match status" value="4"/>
</dbReference>
<dbReference type="Proteomes" id="UP000241365">
    <property type="component" value="Segment"/>
</dbReference>
<dbReference type="InterPro" id="IPR036770">
    <property type="entry name" value="Ankyrin_rpt-contain_sf"/>
</dbReference>